<comment type="caution">
    <text evidence="2">The sequence shown here is derived from an EMBL/GenBank/DDBJ whole genome shotgun (WGS) entry which is preliminary data.</text>
</comment>
<keyword evidence="3" id="KW-1185">Reference proteome</keyword>
<dbReference type="EMBL" id="MCFL01000158">
    <property type="protein sequence ID" value="ORZ29569.1"/>
    <property type="molecule type" value="Genomic_DNA"/>
</dbReference>
<organism evidence="2 3">
    <name type="scientific">Catenaria anguillulae PL171</name>
    <dbReference type="NCBI Taxonomy" id="765915"/>
    <lineage>
        <taxon>Eukaryota</taxon>
        <taxon>Fungi</taxon>
        <taxon>Fungi incertae sedis</taxon>
        <taxon>Blastocladiomycota</taxon>
        <taxon>Blastocladiomycetes</taxon>
        <taxon>Blastocladiales</taxon>
        <taxon>Catenariaceae</taxon>
        <taxon>Catenaria</taxon>
    </lineage>
</organism>
<evidence type="ECO:0000256" key="1">
    <source>
        <dbReference type="SAM" id="MobiDB-lite"/>
    </source>
</evidence>
<gene>
    <name evidence="2" type="ORF">BCR44DRAFT_1065965</name>
</gene>
<feature type="region of interest" description="Disordered" evidence="1">
    <location>
        <begin position="1"/>
        <end position="83"/>
    </location>
</feature>
<dbReference type="Proteomes" id="UP000193411">
    <property type="component" value="Unassembled WGS sequence"/>
</dbReference>
<evidence type="ECO:0000313" key="3">
    <source>
        <dbReference type="Proteomes" id="UP000193411"/>
    </source>
</evidence>
<reference evidence="2 3" key="1">
    <citation type="submission" date="2016-07" db="EMBL/GenBank/DDBJ databases">
        <title>Pervasive Adenine N6-methylation of Active Genes in Fungi.</title>
        <authorList>
            <consortium name="DOE Joint Genome Institute"/>
            <person name="Mondo S.J."/>
            <person name="Dannebaum R.O."/>
            <person name="Kuo R.C."/>
            <person name="Labutti K."/>
            <person name="Haridas S."/>
            <person name="Kuo A."/>
            <person name="Salamov A."/>
            <person name="Ahrendt S.R."/>
            <person name="Lipzen A."/>
            <person name="Sullivan W."/>
            <person name="Andreopoulos W.B."/>
            <person name="Clum A."/>
            <person name="Lindquist E."/>
            <person name="Daum C."/>
            <person name="Ramamoorthy G.K."/>
            <person name="Gryganskyi A."/>
            <person name="Culley D."/>
            <person name="Magnuson J.K."/>
            <person name="James T.Y."/>
            <person name="O'Malley M.A."/>
            <person name="Stajich J.E."/>
            <person name="Spatafora J.W."/>
            <person name="Visel A."/>
            <person name="Grigoriev I.V."/>
        </authorList>
    </citation>
    <scope>NUCLEOTIDE SEQUENCE [LARGE SCALE GENOMIC DNA]</scope>
    <source>
        <strain evidence="2 3">PL171</strain>
    </source>
</reference>
<accession>A0A1Y2H4U0</accession>
<sequence>MLQQPTRAERLIHAPRSPRRLAQFVVPPSSQRPRHPFRHEQPNQNAYQPPAIRSAHGHSSHDRSAGSYTDDHADLSSRHWNRV</sequence>
<protein>
    <submittedName>
        <fullName evidence="2">Uncharacterized protein</fullName>
    </submittedName>
</protein>
<proteinExistence type="predicted"/>
<dbReference type="AlphaFoldDB" id="A0A1Y2H4U0"/>
<feature type="compositionally biased region" description="Basic and acidic residues" evidence="1">
    <location>
        <begin position="59"/>
        <end position="77"/>
    </location>
</feature>
<evidence type="ECO:0000313" key="2">
    <source>
        <dbReference type="EMBL" id="ORZ29569.1"/>
    </source>
</evidence>
<name>A0A1Y2H4U0_9FUNG</name>